<dbReference type="GO" id="GO:0003824">
    <property type="term" value="F:catalytic activity"/>
    <property type="evidence" value="ECO:0007669"/>
    <property type="project" value="InterPro"/>
</dbReference>
<evidence type="ECO:0000313" key="2">
    <source>
        <dbReference type="EMBL" id="GHC56180.1"/>
    </source>
</evidence>
<organism evidence="2 3">
    <name type="scientific">Roseibacillus persicicus</name>
    <dbReference type="NCBI Taxonomy" id="454148"/>
    <lineage>
        <taxon>Bacteria</taxon>
        <taxon>Pseudomonadati</taxon>
        <taxon>Verrucomicrobiota</taxon>
        <taxon>Verrucomicrobiia</taxon>
        <taxon>Verrucomicrobiales</taxon>
        <taxon>Verrucomicrobiaceae</taxon>
        <taxon>Roseibacillus</taxon>
    </lineage>
</organism>
<dbReference type="InterPro" id="IPR000845">
    <property type="entry name" value="Nucleoside_phosphorylase_d"/>
</dbReference>
<comment type="caution">
    <text evidence="2">The sequence shown here is derived from an EMBL/GenBank/DDBJ whole genome shotgun (WGS) entry which is preliminary data.</text>
</comment>
<feature type="domain" description="Nucleoside phosphorylase" evidence="1">
    <location>
        <begin position="32"/>
        <end position="213"/>
    </location>
</feature>
<dbReference type="SUPFAM" id="SSF53167">
    <property type="entry name" value="Purine and uridine phosphorylases"/>
    <property type="match status" value="1"/>
</dbReference>
<keyword evidence="3" id="KW-1185">Reference proteome</keyword>
<reference evidence="2" key="1">
    <citation type="journal article" date="2014" name="Int. J. Syst. Evol. Microbiol.">
        <title>Complete genome sequence of Corynebacterium casei LMG S-19264T (=DSM 44701T), isolated from a smear-ripened cheese.</title>
        <authorList>
            <consortium name="US DOE Joint Genome Institute (JGI-PGF)"/>
            <person name="Walter F."/>
            <person name="Albersmeier A."/>
            <person name="Kalinowski J."/>
            <person name="Ruckert C."/>
        </authorList>
    </citation>
    <scope>NUCLEOTIDE SEQUENCE</scope>
    <source>
        <strain evidence="2">KCTC 12988</strain>
    </source>
</reference>
<sequence>MTASSVAFFYALEADGARFEKENGPAIRSFELSGTPVQEYLVSGHKVYAMLMGSGTTSTTKNVTALVTKYPIDHLVSIGPVGAISEALTSDWFRVEKVVPWQSGTWTEAGFKPRPTWKIQLEELGPPLDHPPISVASGDAFIASATKREEIAKITGSQVVDMNLIGIMTSLTSQPINQVHFRIISDNADENASQEFNAFRKNYKGEGAIIAKAWIDQLPEDRTSPENYKNLRKILRGTSAPTPPTPLKSAK</sequence>
<reference evidence="2" key="2">
    <citation type="submission" date="2020-09" db="EMBL/GenBank/DDBJ databases">
        <authorList>
            <person name="Sun Q."/>
            <person name="Kim S."/>
        </authorList>
    </citation>
    <scope>NUCLEOTIDE SEQUENCE</scope>
    <source>
        <strain evidence="2">KCTC 12988</strain>
    </source>
</reference>
<evidence type="ECO:0000313" key="3">
    <source>
        <dbReference type="Proteomes" id="UP000644507"/>
    </source>
</evidence>
<dbReference type="GO" id="GO:0009116">
    <property type="term" value="P:nucleoside metabolic process"/>
    <property type="evidence" value="ECO:0007669"/>
    <property type="project" value="InterPro"/>
</dbReference>
<dbReference type="Gene3D" id="3.40.50.1580">
    <property type="entry name" value="Nucleoside phosphorylase domain"/>
    <property type="match status" value="1"/>
</dbReference>
<evidence type="ECO:0000259" key="1">
    <source>
        <dbReference type="Pfam" id="PF01048"/>
    </source>
</evidence>
<name>A0A918TPN6_9BACT</name>
<dbReference type="Proteomes" id="UP000644507">
    <property type="component" value="Unassembled WGS sequence"/>
</dbReference>
<dbReference type="Pfam" id="PF01048">
    <property type="entry name" value="PNP_UDP_1"/>
    <property type="match status" value="1"/>
</dbReference>
<gene>
    <name evidence="2" type="ORF">GCM10007100_23860</name>
</gene>
<dbReference type="AlphaFoldDB" id="A0A918TPN6"/>
<dbReference type="InterPro" id="IPR035994">
    <property type="entry name" value="Nucleoside_phosphorylase_sf"/>
</dbReference>
<protein>
    <recommendedName>
        <fullName evidence="1">Nucleoside phosphorylase domain-containing protein</fullName>
    </recommendedName>
</protein>
<dbReference type="EMBL" id="BMXI01000009">
    <property type="protein sequence ID" value="GHC56180.1"/>
    <property type="molecule type" value="Genomic_DNA"/>
</dbReference>
<proteinExistence type="predicted"/>
<accession>A0A918TPN6</accession>